<dbReference type="RefSeq" id="WP_265990832.1">
    <property type="nucleotide sequence ID" value="NZ_CP110973.1"/>
</dbReference>
<organism evidence="1 2">
    <name type="scientific">Larkinella insperata</name>
    <dbReference type="NCBI Taxonomy" id="332158"/>
    <lineage>
        <taxon>Bacteria</taxon>
        <taxon>Pseudomonadati</taxon>
        <taxon>Bacteroidota</taxon>
        <taxon>Cytophagia</taxon>
        <taxon>Cytophagales</taxon>
        <taxon>Spirosomataceae</taxon>
        <taxon>Larkinella</taxon>
    </lineage>
</organism>
<dbReference type="Proteomes" id="UP001597116">
    <property type="component" value="Unassembled WGS sequence"/>
</dbReference>
<evidence type="ECO:0008006" key="3">
    <source>
        <dbReference type="Google" id="ProtNLM"/>
    </source>
</evidence>
<sequence>MEDRLEKVKRRVRDIDSPLKTVKSVAESLGMTETGFYKMVRRDKVKPSQLLALAQVLNVEPNYFGEEFSGGMDLVAQNRTVEEASFGEGVISRLVSEFHQFKMTMEKQLETKDRQLEAKDNQINALLGLLGKLEGGAIRPLYPYFMPTIEAELVQCK</sequence>
<proteinExistence type="predicted"/>
<gene>
    <name evidence="1" type="ORF">ACFQ4C_17915</name>
</gene>
<evidence type="ECO:0000313" key="2">
    <source>
        <dbReference type="Proteomes" id="UP001597116"/>
    </source>
</evidence>
<reference evidence="2" key="1">
    <citation type="journal article" date="2019" name="Int. J. Syst. Evol. Microbiol.">
        <title>The Global Catalogue of Microorganisms (GCM) 10K type strain sequencing project: providing services to taxonomists for standard genome sequencing and annotation.</title>
        <authorList>
            <consortium name="The Broad Institute Genomics Platform"/>
            <consortium name="The Broad Institute Genome Sequencing Center for Infectious Disease"/>
            <person name="Wu L."/>
            <person name="Ma J."/>
        </authorList>
    </citation>
    <scope>NUCLEOTIDE SEQUENCE [LARGE SCALE GENOMIC DNA]</scope>
    <source>
        <strain evidence="2">CCUG 55608</strain>
    </source>
</reference>
<name>A0ABW3QKD3_9BACT</name>
<keyword evidence="2" id="KW-1185">Reference proteome</keyword>
<accession>A0ABW3QKD3</accession>
<evidence type="ECO:0000313" key="1">
    <source>
        <dbReference type="EMBL" id="MFD1143008.1"/>
    </source>
</evidence>
<protein>
    <recommendedName>
        <fullName evidence="3">HTH cro/C1-type domain-containing protein</fullName>
    </recommendedName>
</protein>
<comment type="caution">
    <text evidence="1">The sequence shown here is derived from an EMBL/GenBank/DDBJ whole genome shotgun (WGS) entry which is preliminary data.</text>
</comment>
<dbReference type="EMBL" id="JBHTLP010000011">
    <property type="protein sequence ID" value="MFD1143008.1"/>
    <property type="molecule type" value="Genomic_DNA"/>
</dbReference>